<keyword evidence="3" id="KW-1185">Reference proteome</keyword>
<protein>
    <recommendedName>
        <fullName evidence="1">F-box domain-containing protein</fullName>
    </recommendedName>
</protein>
<evidence type="ECO:0000313" key="2">
    <source>
        <dbReference type="EMBL" id="KAJ8880712.1"/>
    </source>
</evidence>
<dbReference type="InterPro" id="IPR036047">
    <property type="entry name" value="F-box-like_dom_sf"/>
</dbReference>
<reference evidence="2 3" key="1">
    <citation type="submission" date="2023-02" db="EMBL/GenBank/DDBJ databases">
        <title>LHISI_Scaffold_Assembly.</title>
        <authorList>
            <person name="Stuart O.P."/>
            <person name="Cleave R."/>
            <person name="Magrath M.J.L."/>
            <person name="Mikheyev A.S."/>
        </authorList>
    </citation>
    <scope>NUCLEOTIDE SEQUENCE [LARGE SCALE GENOMIC DNA]</scope>
    <source>
        <strain evidence="2">Daus_M_001</strain>
        <tissue evidence="2">Leg muscle</tissue>
    </source>
</reference>
<dbReference type="Gene3D" id="1.20.1280.50">
    <property type="match status" value="1"/>
</dbReference>
<proteinExistence type="predicted"/>
<dbReference type="PROSITE" id="PS50181">
    <property type="entry name" value="FBOX"/>
    <property type="match status" value="1"/>
</dbReference>
<dbReference type="SMART" id="SM00256">
    <property type="entry name" value="FBOX"/>
    <property type="match status" value="1"/>
</dbReference>
<dbReference type="Pfam" id="PF12937">
    <property type="entry name" value="F-box-like"/>
    <property type="match status" value="1"/>
</dbReference>
<sequence length="160" mass="18872">MLWDVGDYAEESPRIDFLSKLPLEIAIVVLRLLDPKSLLAAVLVCWKWAHLCRSDAILRQRVRRQLRWEMRERINPRSSQRAVLREVQGEYWPFAQRNSRVIVQSPLGQDHSMRSYHFWLAPKLQVRLRGLCTTLPRQLRYKVSSGKLVHRTASGSRMRL</sequence>
<comment type="caution">
    <text evidence="2">The sequence shown here is derived from an EMBL/GenBank/DDBJ whole genome shotgun (WGS) entry which is preliminary data.</text>
</comment>
<name>A0ABQ9H8T5_9NEOP</name>
<evidence type="ECO:0000259" key="1">
    <source>
        <dbReference type="PROSITE" id="PS50181"/>
    </source>
</evidence>
<feature type="domain" description="F-box" evidence="1">
    <location>
        <begin position="15"/>
        <end position="61"/>
    </location>
</feature>
<evidence type="ECO:0000313" key="3">
    <source>
        <dbReference type="Proteomes" id="UP001159363"/>
    </source>
</evidence>
<dbReference type="SUPFAM" id="SSF81383">
    <property type="entry name" value="F-box domain"/>
    <property type="match status" value="1"/>
</dbReference>
<dbReference type="InterPro" id="IPR001810">
    <property type="entry name" value="F-box_dom"/>
</dbReference>
<dbReference type="Proteomes" id="UP001159363">
    <property type="component" value="Chromosome 5"/>
</dbReference>
<organism evidence="2 3">
    <name type="scientific">Dryococelus australis</name>
    <dbReference type="NCBI Taxonomy" id="614101"/>
    <lineage>
        <taxon>Eukaryota</taxon>
        <taxon>Metazoa</taxon>
        <taxon>Ecdysozoa</taxon>
        <taxon>Arthropoda</taxon>
        <taxon>Hexapoda</taxon>
        <taxon>Insecta</taxon>
        <taxon>Pterygota</taxon>
        <taxon>Neoptera</taxon>
        <taxon>Polyneoptera</taxon>
        <taxon>Phasmatodea</taxon>
        <taxon>Verophasmatodea</taxon>
        <taxon>Anareolatae</taxon>
        <taxon>Phasmatidae</taxon>
        <taxon>Eurycanthinae</taxon>
        <taxon>Dryococelus</taxon>
    </lineage>
</organism>
<gene>
    <name evidence="2" type="ORF">PR048_017182</name>
</gene>
<dbReference type="EMBL" id="JARBHB010000006">
    <property type="protein sequence ID" value="KAJ8880712.1"/>
    <property type="molecule type" value="Genomic_DNA"/>
</dbReference>
<accession>A0ABQ9H8T5</accession>